<dbReference type="AlphaFoldDB" id="A0A8S0UCC4"/>
<comment type="subcellular location">
    <subcellularLocation>
        <location evidence="1">Membrane</location>
        <topology evidence="1">Multi-pass membrane protein</topology>
    </subcellularLocation>
</comment>
<feature type="transmembrane region" description="Helical" evidence="7">
    <location>
        <begin position="164"/>
        <end position="187"/>
    </location>
</feature>
<gene>
    <name evidence="8" type="ORF">OLEA9_A048612</name>
</gene>
<feature type="transmembrane region" description="Helical" evidence="7">
    <location>
        <begin position="119"/>
        <end position="144"/>
    </location>
</feature>
<keyword evidence="3 7" id="KW-0812">Transmembrane</keyword>
<evidence type="ECO:0000256" key="1">
    <source>
        <dbReference type="ARBA" id="ARBA00004141"/>
    </source>
</evidence>
<evidence type="ECO:0000256" key="5">
    <source>
        <dbReference type="ARBA" id="ARBA00023136"/>
    </source>
</evidence>
<comment type="caution">
    <text evidence="8">The sequence shown here is derived from an EMBL/GenBank/DDBJ whole genome shotgun (WGS) entry which is preliminary data.</text>
</comment>
<evidence type="ECO:0000256" key="4">
    <source>
        <dbReference type="ARBA" id="ARBA00022989"/>
    </source>
</evidence>
<comment type="similarity">
    <text evidence="6">Belongs to the major facilitator superfamily. Phosphate:H(+) symporter (TC 2.A.1.9) family.</text>
</comment>
<dbReference type="Proteomes" id="UP000594638">
    <property type="component" value="Unassembled WGS sequence"/>
</dbReference>
<dbReference type="EMBL" id="CACTIH010007539">
    <property type="protein sequence ID" value="CAA3015263.1"/>
    <property type="molecule type" value="Genomic_DNA"/>
</dbReference>
<feature type="transmembrane region" description="Helical" evidence="7">
    <location>
        <begin position="32"/>
        <end position="53"/>
    </location>
</feature>
<dbReference type="Gene3D" id="1.20.1250.20">
    <property type="entry name" value="MFS general substrate transporter like domains"/>
    <property type="match status" value="1"/>
</dbReference>
<evidence type="ECO:0000313" key="9">
    <source>
        <dbReference type="Proteomes" id="UP000594638"/>
    </source>
</evidence>
<comment type="similarity">
    <text evidence="2">Belongs to the major facilitator superfamily. Proton-dependent oligopeptide transporter (POT/PTR) (TC 2.A.17) family.</text>
</comment>
<dbReference type="SUPFAM" id="SSF103473">
    <property type="entry name" value="MFS general substrate transporter"/>
    <property type="match status" value="1"/>
</dbReference>
<evidence type="ECO:0000256" key="6">
    <source>
        <dbReference type="ARBA" id="ARBA00044504"/>
    </source>
</evidence>
<dbReference type="GO" id="GO:0022857">
    <property type="term" value="F:transmembrane transporter activity"/>
    <property type="evidence" value="ECO:0007669"/>
    <property type="project" value="InterPro"/>
</dbReference>
<proteinExistence type="inferred from homology"/>
<organism evidence="8 9">
    <name type="scientific">Olea europaea subsp. europaea</name>
    <dbReference type="NCBI Taxonomy" id="158383"/>
    <lineage>
        <taxon>Eukaryota</taxon>
        <taxon>Viridiplantae</taxon>
        <taxon>Streptophyta</taxon>
        <taxon>Embryophyta</taxon>
        <taxon>Tracheophyta</taxon>
        <taxon>Spermatophyta</taxon>
        <taxon>Magnoliopsida</taxon>
        <taxon>eudicotyledons</taxon>
        <taxon>Gunneridae</taxon>
        <taxon>Pentapetalae</taxon>
        <taxon>asterids</taxon>
        <taxon>lamiids</taxon>
        <taxon>Lamiales</taxon>
        <taxon>Oleaceae</taxon>
        <taxon>Oleeae</taxon>
        <taxon>Olea</taxon>
    </lineage>
</organism>
<keyword evidence="9" id="KW-1185">Reference proteome</keyword>
<dbReference type="InterPro" id="IPR036259">
    <property type="entry name" value="MFS_trans_sf"/>
</dbReference>
<protein>
    <submittedName>
        <fullName evidence="8">NRT1 PTR FAMILY -like</fullName>
    </submittedName>
</protein>
<dbReference type="GO" id="GO:0016020">
    <property type="term" value="C:membrane"/>
    <property type="evidence" value="ECO:0007669"/>
    <property type="project" value="UniProtKB-SubCell"/>
</dbReference>
<name>A0A8S0UCC4_OLEEU</name>
<keyword evidence="4 7" id="KW-1133">Transmembrane helix</keyword>
<evidence type="ECO:0000256" key="7">
    <source>
        <dbReference type="SAM" id="Phobius"/>
    </source>
</evidence>
<keyword evidence="5 7" id="KW-0472">Membrane</keyword>
<dbReference type="Pfam" id="PF00854">
    <property type="entry name" value="PTR2"/>
    <property type="match status" value="1"/>
</dbReference>
<evidence type="ECO:0000313" key="8">
    <source>
        <dbReference type="EMBL" id="CAA3015263.1"/>
    </source>
</evidence>
<sequence length="193" mass="21974">MMLSLSIWILLYDRLILPSLRRITRKEEPISLLQRVGIGMILAILTMIVSALVENHRRTLAITRPTLGLVPRKGSISSMSGCWLIPQLAIAGISEAFTVIGLIEFYYKQFPENMRSFAGSFVYCASAMASYLSSFLISVVHRTTRVGEAENWLSEDLNKGRLDYFYYMVAGLEVINLGYFLICAKYYKYRTTE</sequence>
<dbReference type="Gramene" id="OE9A048612T1">
    <property type="protein sequence ID" value="OE9A048612C1"/>
    <property type="gene ID" value="OE9A048612"/>
</dbReference>
<feature type="transmembrane region" description="Helical" evidence="7">
    <location>
        <begin position="83"/>
        <end position="107"/>
    </location>
</feature>
<evidence type="ECO:0000256" key="3">
    <source>
        <dbReference type="ARBA" id="ARBA00022692"/>
    </source>
</evidence>
<dbReference type="PANTHER" id="PTHR11654">
    <property type="entry name" value="OLIGOPEPTIDE TRANSPORTER-RELATED"/>
    <property type="match status" value="1"/>
</dbReference>
<reference evidence="8 9" key="1">
    <citation type="submission" date="2019-12" db="EMBL/GenBank/DDBJ databases">
        <authorList>
            <person name="Alioto T."/>
            <person name="Alioto T."/>
            <person name="Gomez Garrido J."/>
        </authorList>
    </citation>
    <scope>NUCLEOTIDE SEQUENCE [LARGE SCALE GENOMIC DNA]</scope>
</reference>
<dbReference type="InterPro" id="IPR000109">
    <property type="entry name" value="POT_fam"/>
</dbReference>
<accession>A0A8S0UCC4</accession>
<dbReference type="OrthoDB" id="8904098at2759"/>
<evidence type="ECO:0000256" key="2">
    <source>
        <dbReference type="ARBA" id="ARBA00005982"/>
    </source>
</evidence>